<evidence type="ECO:0000313" key="2">
    <source>
        <dbReference type="EMBL" id="EFP89470.1"/>
    </source>
</evidence>
<organism evidence="2 3">
    <name type="scientific">Puccinia graminis f. sp. tritici (strain CRL 75-36-700-3 / race SCCL)</name>
    <name type="common">Black stem rust fungus</name>
    <dbReference type="NCBI Taxonomy" id="418459"/>
    <lineage>
        <taxon>Eukaryota</taxon>
        <taxon>Fungi</taxon>
        <taxon>Dikarya</taxon>
        <taxon>Basidiomycota</taxon>
        <taxon>Pucciniomycotina</taxon>
        <taxon>Pucciniomycetes</taxon>
        <taxon>Pucciniales</taxon>
        <taxon>Pucciniaceae</taxon>
        <taxon>Puccinia</taxon>
    </lineage>
</organism>
<dbReference type="RefSeq" id="XP_003333889.1">
    <property type="nucleotide sequence ID" value="XM_003333841.1"/>
</dbReference>
<dbReference type="EMBL" id="DS178322">
    <property type="protein sequence ID" value="EFP89470.1"/>
    <property type="molecule type" value="Genomic_DNA"/>
</dbReference>
<keyword evidence="3" id="KW-1185">Reference proteome</keyword>
<sequence>MSDYIDYNFELYTSVEVQKCNKIKYQGTCPPGHRPRVSNLDFAGGAWSVYAVRNSHFRDSCGVSVADTQHLLRDTCQGPVPEAPPPQEISQTRKTLDIRSPDEEKGVVLDTQKLNLDFDGSKEPTYARTTQPHNRHSNELIAKSTMNMLKAQKTVKEVAGSPSTPTWLDIPSTPTWPEGPSTPTRPDGPSNHPKTPSVSWPSTVW</sequence>
<gene>
    <name evidence="2" type="ORF">PGTG_15312</name>
</gene>
<evidence type="ECO:0000313" key="3">
    <source>
        <dbReference type="Proteomes" id="UP000008783"/>
    </source>
</evidence>
<dbReference type="Proteomes" id="UP000008783">
    <property type="component" value="Unassembled WGS sequence"/>
</dbReference>
<dbReference type="VEuPathDB" id="FungiDB:PGTG_15312"/>
<reference key="1">
    <citation type="submission" date="2007-01" db="EMBL/GenBank/DDBJ databases">
        <title>The Genome Sequence of Puccinia graminis f. sp. tritici Strain CRL 75-36-700-3.</title>
        <authorList>
            <consortium name="The Broad Institute Genome Sequencing Platform"/>
            <person name="Birren B."/>
            <person name="Lander E."/>
            <person name="Galagan J."/>
            <person name="Nusbaum C."/>
            <person name="Devon K."/>
            <person name="Cuomo C."/>
            <person name="Jaffe D."/>
            <person name="Butler J."/>
            <person name="Alvarez P."/>
            <person name="Gnerre S."/>
            <person name="Grabherr M."/>
            <person name="Mauceli E."/>
            <person name="Brockman W."/>
            <person name="Young S."/>
            <person name="LaButti K."/>
            <person name="Sykes S."/>
            <person name="DeCaprio D."/>
            <person name="Crawford M."/>
            <person name="Koehrsen M."/>
            <person name="Engels R."/>
            <person name="Montgomery P."/>
            <person name="Pearson M."/>
            <person name="Howarth C."/>
            <person name="Larson L."/>
            <person name="White J."/>
            <person name="Zeng Q."/>
            <person name="Kodira C."/>
            <person name="Yandava C."/>
            <person name="Alvarado L."/>
            <person name="O'Leary S."/>
            <person name="Szabo L."/>
            <person name="Dean R."/>
            <person name="Schein J."/>
        </authorList>
    </citation>
    <scope>NUCLEOTIDE SEQUENCE</scope>
    <source>
        <strain>CRL 75-36-700-3</strain>
    </source>
</reference>
<dbReference type="HOGENOM" id="CLU_1338095_0_0_1"/>
<dbReference type="KEGG" id="pgr:PGTG_15312"/>
<dbReference type="AlphaFoldDB" id="E3KYS4"/>
<dbReference type="GeneID" id="10547357"/>
<reference evidence="3" key="2">
    <citation type="journal article" date="2011" name="Proc. Natl. Acad. Sci. U.S.A.">
        <title>Obligate biotrophy features unraveled by the genomic analysis of rust fungi.</title>
        <authorList>
            <person name="Duplessis S."/>
            <person name="Cuomo C.A."/>
            <person name="Lin Y.-C."/>
            <person name="Aerts A."/>
            <person name="Tisserant E."/>
            <person name="Veneault-Fourrey C."/>
            <person name="Joly D.L."/>
            <person name="Hacquard S."/>
            <person name="Amselem J."/>
            <person name="Cantarel B.L."/>
            <person name="Chiu R."/>
            <person name="Coutinho P.M."/>
            <person name="Feau N."/>
            <person name="Field M."/>
            <person name="Frey P."/>
            <person name="Gelhaye E."/>
            <person name="Goldberg J."/>
            <person name="Grabherr M.G."/>
            <person name="Kodira C.D."/>
            <person name="Kohler A."/>
            <person name="Kuees U."/>
            <person name="Lindquist E.A."/>
            <person name="Lucas S.M."/>
            <person name="Mago R."/>
            <person name="Mauceli E."/>
            <person name="Morin E."/>
            <person name="Murat C."/>
            <person name="Pangilinan J.L."/>
            <person name="Park R."/>
            <person name="Pearson M."/>
            <person name="Quesneville H."/>
            <person name="Rouhier N."/>
            <person name="Sakthikumar S."/>
            <person name="Salamov A.A."/>
            <person name="Schmutz J."/>
            <person name="Selles B."/>
            <person name="Shapiro H."/>
            <person name="Tanguay P."/>
            <person name="Tuskan G.A."/>
            <person name="Henrissat B."/>
            <person name="Van de Peer Y."/>
            <person name="Rouze P."/>
            <person name="Ellis J.G."/>
            <person name="Dodds P.N."/>
            <person name="Schein J.E."/>
            <person name="Zhong S."/>
            <person name="Hamelin R.C."/>
            <person name="Grigoriev I.V."/>
            <person name="Szabo L.J."/>
            <person name="Martin F."/>
        </authorList>
    </citation>
    <scope>NUCLEOTIDE SEQUENCE [LARGE SCALE GENOMIC DNA]</scope>
    <source>
        <strain evidence="3">CRL 75-36-700-3 / race SCCL</strain>
    </source>
</reference>
<feature type="region of interest" description="Disordered" evidence="1">
    <location>
        <begin position="158"/>
        <end position="205"/>
    </location>
</feature>
<feature type="compositionally biased region" description="Polar residues" evidence="1">
    <location>
        <begin position="192"/>
        <end position="205"/>
    </location>
</feature>
<proteinExistence type="predicted"/>
<evidence type="ECO:0000256" key="1">
    <source>
        <dbReference type="SAM" id="MobiDB-lite"/>
    </source>
</evidence>
<accession>E3KYS4</accession>
<dbReference type="InParanoid" id="E3KYS4"/>
<protein>
    <submittedName>
        <fullName evidence="2">Uncharacterized protein</fullName>
    </submittedName>
</protein>
<name>E3KYS4_PUCGT</name>